<dbReference type="Pfam" id="PF08603">
    <property type="entry name" value="CAP_C"/>
    <property type="match status" value="1"/>
</dbReference>
<dbReference type="SUPFAM" id="SSF69340">
    <property type="entry name" value="C-terminal domain of adenylylcyclase associated protein"/>
    <property type="match status" value="1"/>
</dbReference>
<evidence type="ECO:0000259" key="1">
    <source>
        <dbReference type="Pfam" id="PF08603"/>
    </source>
</evidence>
<feature type="domain" description="Adenylate cyclase-associated CAP C-terminal" evidence="1">
    <location>
        <begin position="28"/>
        <end position="131"/>
    </location>
</feature>
<dbReference type="InterPro" id="IPR016098">
    <property type="entry name" value="CAP/MinC_C"/>
</dbReference>
<sequence length="209" mass="22975">MFRVPANHFITDLQNETLTLTAESGIPSNATLYFKGLKGCTITVQTPCTKVFIERCVDTKVTLSSRIVTQMLEVWKSNGVDISVDTTVFTVQADDVRDSSVVFGSKEQFGQVVWTNCAGLAVSVKEEQDSKLVVGLEGQSAPEGITLVESDQFIVRFVDGILTSELVVRVGTGGFTTTIREDDRFIEKQNANMEKLSRDIMNNVKAVPK</sequence>
<proteinExistence type="predicted"/>
<name>A0A1Y2C728_9FUNG</name>
<dbReference type="EMBL" id="MCGO01000027">
    <property type="protein sequence ID" value="ORY42840.1"/>
    <property type="molecule type" value="Genomic_DNA"/>
</dbReference>
<dbReference type="GO" id="GO:0007010">
    <property type="term" value="P:cytoskeleton organization"/>
    <property type="evidence" value="ECO:0007669"/>
    <property type="project" value="InterPro"/>
</dbReference>
<dbReference type="Gene3D" id="2.160.20.70">
    <property type="match status" value="1"/>
</dbReference>
<dbReference type="InterPro" id="IPR036223">
    <property type="entry name" value="CAP_C_sf"/>
</dbReference>
<dbReference type="Proteomes" id="UP000193642">
    <property type="component" value="Unassembled WGS sequence"/>
</dbReference>
<dbReference type="GO" id="GO:0003779">
    <property type="term" value="F:actin binding"/>
    <property type="evidence" value="ECO:0007669"/>
    <property type="project" value="InterPro"/>
</dbReference>
<keyword evidence="3" id="KW-1185">Reference proteome</keyword>
<evidence type="ECO:0000313" key="3">
    <source>
        <dbReference type="Proteomes" id="UP000193642"/>
    </source>
</evidence>
<organism evidence="2 3">
    <name type="scientific">Rhizoclosmatium globosum</name>
    <dbReference type="NCBI Taxonomy" id="329046"/>
    <lineage>
        <taxon>Eukaryota</taxon>
        <taxon>Fungi</taxon>
        <taxon>Fungi incertae sedis</taxon>
        <taxon>Chytridiomycota</taxon>
        <taxon>Chytridiomycota incertae sedis</taxon>
        <taxon>Chytridiomycetes</taxon>
        <taxon>Chytridiales</taxon>
        <taxon>Chytriomycetaceae</taxon>
        <taxon>Rhizoclosmatium</taxon>
    </lineage>
</organism>
<gene>
    <name evidence="2" type="ORF">BCR33DRAFT_718052</name>
</gene>
<comment type="caution">
    <text evidence="2">The sequence shown here is derived from an EMBL/GenBank/DDBJ whole genome shotgun (WGS) entry which is preliminary data.</text>
</comment>
<reference evidence="2 3" key="1">
    <citation type="submission" date="2016-07" db="EMBL/GenBank/DDBJ databases">
        <title>Pervasive Adenine N6-methylation of Active Genes in Fungi.</title>
        <authorList>
            <consortium name="DOE Joint Genome Institute"/>
            <person name="Mondo S.J."/>
            <person name="Dannebaum R.O."/>
            <person name="Kuo R.C."/>
            <person name="Labutti K."/>
            <person name="Haridas S."/>
            <person name="Kuo A."/>
            <person name="Salamov A."/>
            <person name="Ahrendt S.R."/>
            <person name="Lipzen A."/>
            <person name="Sullivan W."/>
            <person name="Andreopoulos W.B."/>
            <person name="Clum A."/>
            <person name="Lindquist E."/>
            <person name="Daum C."/>
            <person name="Ramamoorthy G.K."/>
            <person name="Gryganskyi A."/>
            <person name="Culley D."/>
            <person name="Magnuson J.K."/>
            <person name="James T.Y."/>
            <person name="O'Malley M.A."/>
            <person name="Stajich J.E."/>
            <person name="Spatafora J.W."/>
            <person name="Visel A."/>
            <person name="Grigoriev I.V."/>
        </authorList>
    </citation>
    <scope>NUCLEOTIDE SEQUENCE [LARGE SCALE GENOMIC DNA]</scope>
    <source>
        <strain evidence="2 3">JEL800</strain>
    </source>
</reference>
<accession>A0A1Y2C728</accession>
<protein>
    <recommendedName>
        <fullName evidence="1">Adenylate cyclase-associated CAP C-terminal domain-containing protein</fullName>
    </recommendedName>
</protein>
<dbReference type="AlphaFoldDB" id="A0A1Y2C728"/>
<dbReference type="OrthoDB" id="2522835at2759"/>
<dbReference type="InterPro" id="IPR013912">
    <property type="entry name" value="Adenylate_cyclase-assoc_CAP_C"/>
</dbReference>
<evidence type="ECO:0000313" key="2">
    <source>
        <dbReference type="EMBL" id="ORY42840.1"/>
    </source>
</evidence>